<comment type="subcellular location">
    <subcellularLocation>
        <location evidence="1">Nucleus</location>
    </subcellularLocation>
</comment>
<dbReference type="KEGG" id="bfo:118408760"/>
<dbReference type="Gene3D" id="2.10.25.10">
    <property type="entry name" value="Laminin"/>
    <property type="match status" value="1"/>
</dbReference>
<dbReference type="FunFam" id="3.30.160.60:FF:000406">
    <property type="entry name" value="Uncharacterized protein"/>
    <property type="match status" value="1"/>
</dbReference>
<evidence type="ECO:0000256" key="5">
    <source>
        <dbReference type="ARBA" id="ARBA00022833"/>
    </source>
</evidence>
<organism evidence="10 11">
    <name type="scientific">Branchiostoma floridae</name>
    <name type="common">Florida lancelet</name>
    <name type="synonym">Amphioxus</name>
    <dbReference type="NCBI Taxonomy" id="7739"/>
    <lineage>
        <taxon>Eukaryota</taxon>
        <taxon>Metazoa</taxon>
        <taxon>Chordata</taxon>
        <taxon>Cephalochordata</taxon>
        <taxon>Leptocardii</taxon>
        <taxon>Amphioxiformes</taxon>
        <taxon>Branchiostomatidae</taxon>
        <taxon>Branchiostoma</taxon>
    </lineage>
</organism>
<feature type="domain" description="C2H2-type" evidence="9">
    <location>
        <begin position="268"/>
        <end position="295"/>
    </location>
</feature>
<evidence type="ECO:0000313" key="10">
    <source>
        <dbReference type="Proteomes" id="UP000001554"/>
    </source>
</evidence>
<dbReference type="Gene3D" id="3.30.160.60">
    <property type="entry name" value="Classic Zinc Finger"/>
    <property type="match status" value="3"/>
</dbReference>
<dbReference type="PANTHER" id="PTHR24392:SF31">
    <property type="entry name" value="C2H2-TYPE DOMAIN-CONTAINING PROTEIN"/>
    <property type="match status" value="1"/>
</dbReference>
<evidence type="ECO:0000256" key="1">
    <source>
        <dbReference type="ARBA" id="ARBA00004123"/>
    </source>
</evidence>
<dbReference type="InterPro" id="IPR036236">
    <property type="entry name" value="Znf_C2H2_sf"/>
</dbReference>
<evidence type="ECO:0000256" key="8">
    <source>
        <dbReference type="PROSITE-ProRule" id="PRU00042"/>
    </source>
</evidence>
<keyword evidence="7" id="KW-0539">Nucleus</keyword>
<dbReference type="SMART" id="SM00355">
    <property type="entry name" value="ZnF_C2H2"/>
    <property type="match status" value="3"/>
</dbReference>
<dbReference type="Pfam" id="PF00096">
    <property type="entry name" value="zf-C2H2"/>
    <property type="match status" value="2"/>
</dbReference>
<keyword evidence="10" id="KW-1185">Reference proteome</keyword>
<dbReference type="GO" id="GO:0003677">
    <property type="term" value="F:DNA binding"/>
    <property type="evidence" value="ECO:0007669"/>
    <property type="project" value="UniProtKB-KW"/>
</dbReference>
<feature type="domain" description="C2H2-type" evidence="9">
    <location>
        <begin position="211"/>
        <end position="239"/>
    </location>
</feature>
<name>A0A9J7KL67_BRAFL</name>
<keyword evidence="6" id="KW-0238">DNA-binding</keyword>
<dbReference type="Proteomes" id="UP000001554">
    <property type="component" value="Unplaced"/>
</dbReference>
<dbReference type="AlphaFoldDB" id="A0A9J7KL67"/>
<dbReference type="InterPro" id="IPR013087">
    <property type="entry name" value="Znf_C2H2_type"/>
</dbReference>
<proteinExistence type="predicted"/>
<keyword evidence="5" id="KW-0862">Zinc</keyword>
<evidence type="ECO:0000256" key="4">
    <source>
        <dbReference type="ARBA" id="ARBA00022771"/>
    </source>
</evidence>
<feature type="domain" description="C2H2-type" evidence="9">
    <location>
        <begin position="240"/>
        <end position="267"/>
    </location>
</feature>
<dbReference type="FunFam" id="3.30.160.60:FF:004067">
    <property type="match status" value="1"/>
</dbReference>
<sequence>NHAFSVVSTSEQTYKGVGFLLIHATVPADFQSASENWCRDYQNLCAEYDKRPTGTGLDGTLGWDMSWNTRAGSCVTGYGSDPYINNVLGDESQSPTEDIKAMVVRALGVQDSYAYGRCFGFLYCDPGECHRDLAGISFSLHSTYAAVNDPGHDRTVFTVCTGKLGNDACKTANGGCADVCIHTQIGTRCLCTQPGFRLMADGRGCEGERPYKCDRCGYAAAQKGTLDNHIAARHTGDKPFMCGECGYRTARKSSLSGHLRTHTGEKPYKCDQCGYSAANKSTLKNHLVIYTGVKPYIYGECGYRAAQQLVCPTI</sequence>
<evidence type="ECO:0000256" key="2">
    <source>
        <dbReference type="ARBA" id="ARBA00022723"/>
    </source>
</evidence>
<accession>A0A9J7KL67</accession>
<dbReference type="PROSITE" id="PS50157">
    <property type="entry name" value="ZINC_FINGER_C2H2_2"/>
    <property type="match status" value="3"/>
</dbReference>
<reference evidence="11" key="1">
    <citation type="submission" date="2025-08" db="UniProtKB">
        <authorList>
            <consortium name="RefSeq"/>
        </authorList>
    </citation>
    <scope>IDENTIFICATION</scope>
    <source>
        <strain evidence="11">S238N-H82</strain>
        <tissue evidence="11">Testes</tissue>
    </source>
</reference>
<keyword evidence="2" id="KW-0479">Metal-binding</keyword>
<evidence type="ECO:0000313" key="11">
    <source>
        <dbReference type="RefSeq" id="XP_035665513.1"/>
    </source>
</evidence>
<evidence type="ECO:0000256" key="3">
    <source>
        <dbReference type="ARBA" id="ARBA00022737"/>
    </source>
</evidence>
<evidence type="ECO:0000256" key="7">
    <source>
        <dbReference type="ARBA" id="ARBA00023242"/>
    </source>
</evidence>
<keyword evidence="4 8" id="KW-0863">Zinc-finger</keyword>
<dbReference type="GO" id="GO:0000981">
    <property type="term" value="F:DNA-binding transcription factor activity, RNA polymerase II-specific"/>
    <property type="evidence" value="ECO:0000318"/>
    <property type="project" value="GO_Central"/>
</dbReference>
<protein>
    <submittedName>
        <fullName evidence="11">Zinc finger protein 84-like</fullName>
    </submittedName>
</protein>
<dbReference type="GeneID" id="118408760"/>
<dbReference type="OrthoDB" id="3561125at2759"/>
<dbReference type="GO" id="GO:0005634">
    <property type="term" value="C:nucleus"/>
    <property type="evidence" value="ECO:0007669"/>
    <property type="project" value="UniProtKB-SubCell"/>
</dbReference>
<evidence type="ECO:0000256" key="6">
    <source>
        <dbReference type="ARBA" id="ARBA00023125"/>
    </source>
</evidence>
<evidence type="ECO:0000259" key="9">
    <source>
        <dbReference type="PROSITE" id="PS50157"/>
    </source>
</evidence>
<dbReference type="FunFam" id="3.30.160.60:FF:000834">
    <property type="entry name" value="Uncharacterized protein"/>
    <property type="match status" value="1"/>
</dbReference>
<keyword evidence="3" id="KW-0677">Repeat</keyword>
<gene>
    <name evidence="11" type="primary">LOC118408760</name>
</gene>
<feature type="non-terminal residue" evidence="11">
    <location>
        <position position="1"/>
    </location>
</feature>
<dbReference type="SUPFAM" id="SSF57667">
    <property type="entry name" value="beta-beta-alpha zinc fingers"/>
    <property type="match status" value="2"/>
</dbReference>
<dbReference type="RefSeq" id="XP_035665513.1">
    <property type="nucleotide sequence ID" value="XM_035809620.1"/>
</dbReference>
<dbReference type="GO" id="GO:0008270">
    <property type="term" value="F:zinc ion binding"/>
    <property type="evidence" value="ECO:0007669"/>
    <property type="project" value="UniProtKB-KW"/>
</dbReference>
<dbReference type="GO" id="GO:0006357">
    <property type="term" value="P:regulation of transcription by RNA polymerase II"/>
    <property type="evidence" value="ECO:0000318"/>
    <property type="project" value="GO_Central"/>
</dbReference>
<dbReference type="PANTHER" id="PTHR24392">
    <property type="entry name" value="ZINC FINGER PROTEIN"/>
    <property type="match status" value="1"/>
</dbReference>